<dbReference type="InterPro" id="IPR016188">
    <property type="entry name" value="PurM-like_N"/>
</dbReference>
<keyword evidence="5 8" id="KW-0658">Purine biosynthesis</keyword>
<sequence length="741" mass="80843">MSANIPSLEEAEKLDLTSVEFEKIKSLLNRHPNALELELFSRLWSEHASYKNSIKWLKTLPTKGENILVEAGDDNAGVVDLGDGNACVFKVESHNSPCAIQPRLGAFTGLRVVMRDVVSMGAKPAAFLSSLRFGDGKRDTARWLFEEVADGICEFERGFGVPILGGETFFSRGYNTTPIVNNMAIGIVPKDNIIYGKAEGKDSLLLIVGARTGKDGVERDVFETDILAEIDSPPVSIDQMMDASIEKELFEAIQQLNKQVNLVGVQPIGTQGIVGAAVEMAARGNAGAAIAVEKIPQRQSGLNIKDVLLSQTWGRVLICVTAEELGRVKEVVESLEVAMAVIGKVTDGDKIVCSSGEEIVAELPVNIAMLGDESPVYERDFVDIKDKAPGINLDIYDEPDHYPDVVQKMLTNLNVTSKSWLTNKFNNLNGDGGDNGDYPSDAAFINVEGSDKALTATMDCNSRYMKSDAFIGAQIAVAEAARNIVCAGGQPLALSDCLNFGNPHDPKVYGTFVESVKGITKACKDFNVPVVSGNVSFYNQRSEDGHLKPITPTPVIGMIGLMENKKHHSTLSFKHKGDMIFLVGQSRNDVNSSEYASSILNIKKSAAPYYDAEEEKELQAAVMQMIKKGLVRSVHDVSNGGLFFSLLESAIPMEFGFDITSDAEIRKEAFLFGETQSRVVVSVAPEKQDDFVDFMMETDVPFSILGHVTKGEVRIDDESYGYISELKEAFEQKLEIWVEGE</sequence>
<accession>A0ABS5KAR5</accession>
<dbReference type="EC" id="6.3.5.3" evidence="8"/>
<dbReference type="RefSeq" id="WP_212228474.1">
    <property type="nucleotide sequence ID" value="NZ_JAGUCN010000012.1"/>
</dbReference>
<dbReference type="Pfam" id="PF18072">
    <property type="entry name" value="FGAR-AT_linker"/>
    <property type="match status" value="1"/>
</dbReference>
<dbReference type="GO" id="GO:0004642">
    <property type="term" value="F:phosphoribosylformylglycinamidine synthase activity"/>
    <property type="evidence" value="ECO:0007669"/>
    <property type="project" value="UniProtKB-EC"/>
</dbReference>
<evidence type="ECO:0000256" key="4">
    <source>
        <dbReference type="ARBA" id="ARBA00022741"/>
    </source>
</evidence>
<dbReference type="NCBIfam" id="TIGR01736">
    <property type="entry name" value="FGAM_synth_II"/>
    <property type="match status" value="1"/>
</dbReference>
<keyword evidence="6 8" id="KW-0067">ATP-binding</keyword>
<protein>
    <recommendedName>
        <fullName evidence="8">Phosphoribosylformylglycinamidine synthase subunit PurL</fullName>
        <shortName evidence="8">FGAM synthase</shortName>
        <ecNumber evidence="8">6.3.5.3</ecNumber>
    </recommendedName>
    <alternativeName>
        <fullName evidence="8">Formylglycinamide ribonucleotide amidotransferase subunit II</fullName>
        <shortName evidence="8">FGAR amidotransferase II</shortName>
        <shortName evidence="8">FGAR-AT II</shortName>
    </alternativeName>
    <alternativeName>
        <fullName evidence="8">Glutamine amidotransferase PurL</fullName>
    </alternativeName>
    <alternativeName>
        <fullName evidence="8">Phosphoribosylformylglycinamidine synthase subunit II</fullName>
    </alternativeName>
</protein>
<comment type="similarity">
    <text evidence="8">Belongs to the FGAMS family.</text>
</comment>
<feature type="domain" description="PurM-like C-terminal" evidence="10">
    <location>
        <begin position="237"/>
        <end position="351"/>
    </location>
</feature>
<comment type="subcellular location">
    <subcellularLocation>
        <location evidence="8">Cytoplasm</location>
    </subcellularLocation>
</comment>
<evidence type="ECO:0000313" key="12">
    <source>
        <dbReference type="EMBL" id="MBS2212036.1"/>
    </source>
</evidence>
<dbReference type="PANTHER" id="PTHR43555:SF1">
    <property type="entry name" value="PHOSPHORIBOSYLFORMYLGLYCINAMIDINE SYNTHASE SUBUNIT PURL"/>
    <property type="match status" value="1"/>
</dbReference>
<comment type="caution">
    <text evidence="12">The sequence shown here is derived from an EMBL/GenBank/DDBJ whole genome shotgun (WGS) entry which is preliminary data.</text>
</comment>
<feature type="binding site" evidence="8">
    <location>
        <position position="219"/>
    </location>
    <ligand>
        <name>substrate</name>
    </ligand>
</feature>
<dbReference type="NCBIfam" id="NF002290">
    <property type="entry name" value="PRK01213.1"/>
    <property type="match status" value="1"/>
</dbReference>
<evidence type="ECO:0000256" key="1">
    <source>
        <dbReference type="ARBA" id="ARBA00022490"/>
    </source>
</evidence>
<dbReference type="Gene3D" id="3.30.1330.10">
    <property type="entry name" value="PurM-like, N-terminal domain"/>
    <property type="match status" value="2"/>
</dbReference>
<evidence type="ECO:0000313" key="13">
    <source>
        <dbReference type="Proteomes" id="UP000721861"/>
    </source>
</evidence>
<keyword evidence="3 8" id="KW-0479">Metal-binding</keyword>
<feature type="domain" description="PurM-like N-terminal" evidence="9">
    <location>
        <begin position="74"/>
        <end position="188"/>
    </location>
</feature>
<keyword evidence="7 8" id="KW-0460">Magnesium</keyword>
<dbReference type="HAMAP" id="MF_00420">
    <property type="entry name" value="PurL_2"/>
    <property type="match status" value="1"/>
</dbReference>
<dbReference type="SUPFAM" id="SSF55326">
    <property type="entry name" value="PurM N-terminal domain-like"/>
    <property type="match status" value="2"/>
</dbReference>
<feature type="active site" description="Proton acceptor" evidence="8">
    <location>
        <position position="94"/>
    </location>
</feature>
<dbReference type="SUPFAM" id="SSF56042">
    <property type="entry name" value="PurM C-terminal domain-like"/>
    <property type="match status" value="2"/>
</dbReference>
<keyword evidence="4 8" id="KW-0547">Nucleotide-binding</keyword>
<feature type="domain" description="PurM-like N-terminal" evidence="9">
    <location>
        <begin position="440"/>
        <end position="562"/>
    </location>
</feature>
<comment type="catalytic activity">
    <reaction evidence="8">
        <text>N(2)-formyl-N(1)-(5-phospho-beta-D-ribosyl)glycinamide + L-glutamine + ATP + H2O = 2-formamido-N(1)-(5-O-phospho-beta-D-ribosyl)acetamidine + L-glutamate + ADP + phosphate + H(+)</text>
        <dbReference type="Rhea" id="RHEA:17129"/>
        <dbReference type="ChEBI" id="CHEBI:15377"/>
        <dbReference type="ChEBI" id="CHEBI:15378"/>
        <dbReference type="ChEBI" id="CHEBI:29985"/>
        <dbReference type="ChEBI" id="CHEBI:30616"/>
        <dbReference type="ChEBI" id="CHEBI:43474"/>
        <dbReference type="ChEBI" id="CHEBI:58359"/>
        <dbReference type="ChEBI" id="CHEBI:147286"/>
        <dbReference type="ChEBI" id="CHEBI:147287"/>
        <dbReference type="ChEBI" id="CHEBI:456216"/>
        <dbReference type="EC" id="6.3.5.3"/>
    </reaction>
</comment>
<dbReference type="EMBL" id="JAGUCN010000012">
    <property type="protein sequence ID" value="MBS2212036.1"/>
    <property type="molecule type" value="Genomic_DNA"/>
</dbReference>
<feature type="binding site" evidence="8">
    <location>
        <position position="90"/>
    </location>
    <ligand>
        <name>ATP</name>
        <dbReference type="ChEBI" id="CHEBI:30616"/>
    </ligand>
</feature>
<dbReference type="InterPro" id="IPR010074">
    <property type="entry name" value="PRibForGlyAmidine_synth_PurL"/>
</dbReference>
<evidence type="ECO:0000259" key="10">
    <source>
        <dbReference type="Pfam" id="PF02769"/>
    </source>
</evidence>
<evidence type="ECO:0000256" key="2">
    <source>
        <dbReference type="ARBA" id="ARBA00022598"/>
    </source>
</evidence>
<evidence type="ECO:0000256" key="5">
    <source>
        <dbReference type="ARBA" id="ARBA00022755"/>
    </source>
</evidence>
<feature type="binding site" evidence="8">
    <location>
        <position position="50"/>
    </location>
    <ligand>
        <name>ATP</name>
        <dbReference type="ChEBI" id="CHEBI:30616"/>
    </ligand>
</feature>
<feature type="domain" description="PurM-like C-terminal" evidence="10">
    <location>
        <begin position="576"/>
        <end position="712"/>
    </location>
</feature>
<dbReference type="PIRSF" id="PIRSF001587">
    <property type="entry name" value="FGAM_synthase_II"/>
    <property type="match status" value="1"/>
</dbReference>
<feature type="binding site" evidence="8">
    <location>
        <position position="536"/>
    </location>
    <ligand>
        <name>substrate</name>
    </ligand>
</feature>
<feature type="binding site" evidence="8">
    <location>
        <position position="534"/>
    </location>
    <ligand>
        <name>Mg(2+)</name>
        <dbReference type="ChEBI" id="CHEBI:18420"/>
        <label>1</label>
    </ligand>
</feature>
<comment type="caution">
    <text evidence="8">Lacks conserved residue(s) required for the propagation of feature annotation.</text>
</comment>
<dbReference type="InterPro" id="IPR036921">
    <property type="entry name" value="PurM-like_N_sf"/>
</dbReference>
<feature type="binding site" evidence="8">
    <location>
        <position position="116"/>
    </location>
    <ligand>
        <name>Mg(2+)</name>
        <dbReference type="ChEBI" id="CHEBI:18420"/>
        <label>2</label>
    </ligand>
</feature>
<dbReference type="Gene3D" id="3.90.650.10">
    <property type="entry name" value="PurM-like C-terminal domain"/>
    <property type="match status" value="2"/>
</dbReference>
<evidence type="ECO:0000259" key="11">
    <source>
        <dbReference type="Pfam" id="PF18072"/>
    </source>
</evidence>
<dbReference type="InterPro" id="IPR036676">
    <property type="entry name" value="PurM-like_C_sf"/>
</dbReference>
<evidence type="ECO:0000256" key="6">
    <source>
        <dbReference type="ARBA" id="ARBA00022840"/>
    </source>
</evidence>
<feature type="binding site" evidence="8">
    <location>
        <position position="92"/>
    </location>
    <ligand>
        <name>Mg(2+)</name>
        <dbReference type="ChEBI" id="CHEBI:18420"/>
        <label>1</label>
    </ligand>
</feature>
<dbReference type="InterPro" id="IPR041609">
    <property type="entry name" value="PurL_linker"/>
</dbReference>
<dbReference type="Pfam" id="PF00586">
    <property type="entry name" value="AIRS"/>
    <property type="match status" value="2"/>
</dbReference>
<feature type="binding site" evidence="8">
    <location>
        <position position="115"/>
    </location>
    <ligand>
        <name>substrate</name>
    </ligand>
</feature>
<comment type="subunit">
    <text evidence="8">Monomer. Part of the FGAM synthase complex composed of 1 PurL, 1 PurQ and 2 PurS subunits.</text>
</comment>
<proteinExistence type="inferred from homology"/>
<dbReference type="InterPro" id="IPR010918">
    <property type="entry name" value="PurM-like_C_dom"/>
</dbReference>
<keyword evidence="1 8" id="KW-0963">Cytoplasm</keyword>
<dbReference type="Pfam" id="PF02769">
    <property type="entry name" value="AIRS_C"/>
    <property type="match status" value="2"/>
</dbReference>
<name>A0ABS5KAR5_9BACT</name>
<evidence type="ECO:0000259" key="9">
    <source>
        <dbReference type="Pfam" id="PF00586"/>
    </source>
</evidence>
<organism evidence="12 13">
    <name type="scientific">Carboxylicivirga mesophila</name>
    <dbReference type="NCBI Taxonomy" id="1166478"/>
    <lineage>
        <taxon>Bacteria</taxon>
        <taxon>Pseudomonadati</taxon>
        <taxon>Bacteroidota</taxon>
        <taxon>Bacteroidia</taxon>
        <taxon>Marinilabiliales</taxon>
        <taxon>Marinilabiliaceae</taxon>
        <taxon>Carboxylicivirga</taxon>
    </lineage>
</organism>
<dbReference type="PANTHER" id="PTHR43555">
    <property type="entry name" value="PHOSPHORIBOSYLFORMYLGLYCINAMIDINE SYNTHASE SUBUNIT PURL"/>
    <property type="match status" value="1"/>
</dbReference>
<feature type="binding site" evidence="8">
    <location>
        <position position="239"/>
    </location>
    <ligand>
        <name>substrate</name>
    </ligand>
</feature>
<feature type="binding site" evidence="8">
    <location>
        <position position="496"/>
    </location>
    <ligand>
        <name>ATP</name>
        <dbReference type="ChEBI" id="CHEBI:30616"/>
    </ligand>
</feature>
<gene>
    <name evidence="8 12" type="primary">purL</name>
    <name evidence="12" type="ORF">KEM09_11505</name>
</gene>
<evidence type="ECO:0000256" key="7">
    <source>
        <dbReference type="ARBA" id="ARBA00022842"/>
    </source>
</evidence>
<reference evidence="12 13" key="1">
    <citation type="journal article" date="2014" name="Int. J. Syst. Evol. Microbiol.">
        <title>Carboxylicivirga gen. nov. in the family Marinilabiliaceae with two novel species, Carboxylicivirga mesophila sp. nov. and Carboxylicivirga taeanensis sp. nov., and reclassification of Cytophaga fermentans as Saccharicrinis fermentans gen. nov., comb. nov.</title>
        <authorList>
            <person name="Yang S.H."/>
            <person name="Seo H.S."/>
            <person name="Woo J.H."/>
            <person name="Oh H.M."/>
            <person name="Jang H."/>
            <person name="Lee J.H."/>
            <person name="Kim S.J."/>
            <person name="Kwon K.K."/>
        </authorList>
    </citation>
    <scope>NUCLEOTIDE SEQUENCE [LARGE SCALE GENOMIC DNA]</scope>
    <source>
        <strain evidence="12 13">JCM 18290</strain>
    </source>
</reference>
<keyword evidence="13" id="KW-1185">Reference proteome</keyword>
<comment type="pathway">
    <text evidence="8">Purine metabolism; IMP biosynthesis via de novo pathway; 5-amino-1-(5-phospho-D-ribosyl)imidazole from N(2)-formyl-N(1)-(5-phospho-D-ribosyl)glycinamide: step 1/2.</text>
</comment>
<evidence type="ECO:0000256" key="8">
    <source>
        <dbReference type="HAMAP-Rule" id="MF_00420"/>
    </source>
</evidence>
<evidence type="ECO:0000256" key="3">
    <source>
        <dbReference type="ARBA" id="ARBA00022723"/>
    </source>
</evidence>
<keyword evidence="2 8" id="KW-0436">Ligase</keyword>
<comment type="function">
    <text evidence="8">Part of the phosphoribosylformylglycinamidine synthase complex involved in the purines biosynthetic pathway. Catalyzes the ATP-dependent conversion of formylglycinamide ribonucleotide (FGAR) and glutamine to yield formylglycinamidine ribonucleotide (FGAM) and glutamate. The FGAM synthase complex is composed of three subunits. PurQ produces an ammonia molecule by converting glutamine to glutamate. PurL transfers the ammonia molecule to FGAR to form FGAM in an ATP-dependent manner. PurS interacts with PurQ and PurL and is thought to assist in the transfer of the ammonia molecule from PurQ to PurL.</text>
</comment>
<dbReference type="CDD" id="cd02204">
    <property type="entry name" value="PurL_repeat2"/>
    <property type="match status" value="1"/>
</dbReference>
<dbReference type="Proteomes" id="UP000721861">
    <property type="component" value="Unassembled WGS sequence"/>
</dbReference>
<feature type="domain" description="Phosphoribosylformylglycinamidine synthase linker" evidence="11">
    <location>
        <begin position="9"/>
        <end position="51"/>
    </location>
</feature>
<feature type="active site" evidence="8">
    <location>
        <position position="47"/>
    </location>
</feature>
<feature type="binding site" evidence="8">
    <location>
        <position position="533"/>
    </location>
    <ligand>
        <name>ATP</name>
        <dbReference type="ChEBI" id="CHEBI:30616"/>
    </ligand>
</feature>